<dbReference type="EMBL" id="LC738885">
    <property type="protein sequence ID" value="BDT63517.1"/>
    <property type="molecule type" value="Genomic_DNA"/>
</dbReference>
<dbReference type="GO" id="GO:0009263">
    <property type="term" value="P:deoxyribonucleotide biosynthetic process"/>
    <property type="evidence" value="ECO:0007669"/>
    <property type="project" value="InterPro"/>
</dbReference>
<dbReference type="PANTHER" id="PTHR23409:SF18">
    <property type="entry name" value="RIBONUCLEOSIDE-DIPHOSPHATE REDUCTASE SUBUNIT M2"/>
    <property type="match status" value="1"/>
</dbReference>
<organism evidence="6">
    <name type="scientific">Pasiphaea japonica whispovirus</name>
    <dbReference type="NCBI Taxonomy" id="2984286"/>
    <lineage>
        <taxon>Viruses</taxon>
        <taxon>Viruses incertae sedis</taxon>
        <taxon>Naldaviricetes</taxon>
        <taxon>Nimaviridae</taxon>
        <taxon>Whispovirus</taxon>
    </lineage>
</organism>
<dbReference type="EC" id="1.17.4.1" evidence="3"/>
<keyword evidence="4" id="KW-0560">Oxidoreductase</keyword>
<evidence type="ECO:0000256" key="4">
    <source>
        <dbReference type="ARBA" id="ARBA00023002"/>
    </source>
</evidence>
<evidence type="ECO:0000256" key="2">
    <source>
        <dbReference type="ARBA" id="ARBA00009303"/>
    </source>
</evidence>
<dbReference type="GO" id="GO:0004748">
    <property type="term" value="F:ribonucleoside-diphosphate reductase activity, thioredoxin disulfide as acceptor"/>
    <property type="evidence" value="ECO:0007669"/>
    <property type="project" value="UniProtKB-EC"/>
</dbReference>
<keyword evidence="5" id="KW-0408">Iron</keyword>
<dbReference type="InterPro" id="IPR009078">
    <property type="entry name" value="Ferritin-like_SF"/>
</dbReference>
<sequence>MAQSSSSAIKLYAKTGLNLQQVESYYDEVVIHLSPKEKEITKKIFDKFVNKCFRKTDTSKHLMTIENSNRFVSRPIVYADVWKMFKLQLSCFWTINDIDFKTELEHFKTLNKHEQHFIRHILAFFAAFDGIVVENIAGRLAHEAQIQEVKSFYAVQQAVEAIHGDVYGELIDVIIPDNEEKQKLFEASKNFPVIKRKENWAKKWLEDSCDLGENVVAFAVIEGVFFSGAFACIYWIKEKNLMPALTLSNEFISRDEGIHRDFACLILRKNIVKLPPREKVIKIITDAVTIEKTFLVQALPVNLIGLSCEKMSMYIEYVADKLLEKMGLEIHYCTSNPLDFMCNIAIENKTNFFERRVSEYQKPDLTNYNTHRKQTSKCEMQQQTKDCYTDLDYDF</sequence>
<comment type="cofactor">
    <cofactor evidence="1">
        <name>Fe cation</name>
        <dbReference type="ChEBI" id="CHEBI:24875"/>
    </cofactor>
</comment>
<dbReference type="CDD" id="cd01049">
    <property type="entry name" value="RNRR2"/>
    <property type="match status" value="1"/>
</dbReference>
<evidence type="ECO:0000256" key="3">
    <source>
        <dbReference type="ARBA" id="ARBA00012274"/>
    </source>
</evidence>
<reference evidence="6" key="1">
    <citation type="submission" date="2022-10" db="EMBL/GenBank/DDBJ databases">
        <title>Genome sequences of endogenous nimaviruses in decapod crustaceans.</title>
        <authorList>
            <person name="Kawato S."/>
            <person name="Nozaki R."/>
            <person name="Kondo H."/>
            <person name="Hirono I."/>
        </authorList>
    </citation>
    <scope>NUCLEOTIDE SEQUENCE</scope>
    <source>
        <strain evidence="6">Toyama2020</strain>
    </source>
</reference>
<dbReference type="PROSITE" id="PS00368">
    <property type="entry name" value="RIBORED_SMALL"/>
    <property type="match status" value="1"/>
</dbReference>
<dbReference type="InterPro" id="IPR000358">
    <property type="entry name" value="RNR_small_fam"/>
</dbReference>
<evidence type="ECO:0000256" key="5">
    <source>
        <dbReference type="ARBA" id="ARBA00023004"/>
    </source>
</evidence>
<protein>
    <recommendedName>
        <fullName evidence="3">ribonucleoside-diphosphate reductase</fullName>
        <ecNumber evidence="3">1.17.4.1</ecNumber>
    </recommendedName>
</protein>
<dbReference type="InterPro" id="IPR012348">
    <property type="entry name" value="RNR-like"/>
</dbReference>
<name>A0A9C7EZB1_9VIRU</name>
<accession>A0A9C7EZB1</accession>
<dbReference type="Pfam" id="PF00268">
    <property type="entry name" value="Ribonuc_red_sm"/>
    <property type="match status" value="1"/>
</dbReference>
<comment type="similarity">
    <text evidence="2">Belongs to the ribonucleoside diphosphate reductase small chain family.</text>
</comment>
<evidence type="ECO:0000256" key="1">
    <source>
        <dbReference type="ARBA" id="ARBA00001962"/>
    </source>
</evidence>
<dbReference type="Gene3D" id="1.10.620.20">
    <property type="entry name" value="Ribonucleotide Reductase, subunit A"/>
    <property type="match status" value="1"/>
</dbReference>
<dbReference type="InterPro" id="IPR030475">
    <property type="entry name" value="RNR_small_AS"/>
</dbReference>
<proteinExistence type="inferred from homology"/>
<evidence type="ECO:0000313" key="6">
    <source>
        <dbReference type="EMBL" id="BDT63517.1"/>
    </source>
</evidence>
<dbReference type="PANTHER" id="PTHR23409">
    <property type="entry name" value="RIBONUCLEOSIDE-DIPHOSPHATE REDUCTASE SMALL CHAIN"/>
    <property type="match status" value="1"/>
</dbReference>
<dbReference type="InterPro" id="IPR033909">
    <property type="entry name" value="RNR_small"/>
</dbReference>
<dbReference type="SUPFAM" id="SSF47240">
    <property type="entry name" value="Ferritin-like"/>
    <property type="match status" value="1"/>
</dbReference>